<evidence type="ECO:0000313" key="8">
    <source>
        <dbReference type="Proteomes" id="UP001497497"/>
    </source>
</evidence>
<keyword evidence="2 5" id="KW-0812">Transmembrane</keyword>
<protein>
    <recommendedName>
        <fullName evidence="6">G-protein coupled receptors family 1 profile domain-containing protein</fullName>
    </recommendedName>
</protein>
<dbReference type="SUPFAM" id="SSF81321">
    <property type="entry name" value="Family A G protein-coupled receptor-like"/>
    <property type="match status" value="1"/>
</dbReference>
<reference evidence="7 8" key="1">
    <citation type="submission" date="2024-04" db="EMBL/GenBank/DDBJ databases">
        <authorList>
            <consortium name="Genoscope - CEA"/>
            <person name="William W."/>
        </authorList>
    </citation>
    <scope>NUCLEOTIDE SEQUENCE [LARGE SCALE GENOMIC DNA]</scope>
</reference>
<keyword evidence="4 5" id="KW-0472">Membrane</keyword>
<proteinExistence type="predicted"/>
<feature type="transmembrane region" description="Helical" evidence="5">
    <location>
        <begin position="118"/>
        <end position="141"/>
    </location>
</feature>
<feature type="domain" description="G-protein coupled receptors family 1 profile" evidence="6">
    <location>
        <begin position="8"/>
        <end position="317"/>
    </location>
</feature>
<dbReference type="AlphaFoldDB" id="A0AAV2HTF9"/>
<dbReference type="InterPro" id="IPR052954">
    <property type="entry name" value="GPCR-Ligand_Int"/>
</dbReference>
<feature type="transmembrane region" description="Helical" evidence="5">
    <location>
        <begin position="37"/>
        <end position="61"/>
    </location>
</feature>
<accession>A0AAV2HTF9</accession>
<dbReference type="GO" id="GO:0016020">
    <property type="term" value="C:membrane"/>
    <property type="evidence" value="ECO:0007669"/>
    <property type="project" value="UniProtKB-SubCell"/>
</dbReference>
<keyword evidence="8" id="KW-1185">Reference proteome</keyword>
<evidence type="ECO:0000256" key="4">
    <source>
        <dbReference type="ARBA" id="ARBA00023136"/>
    </source>
</evidence>
<evidence type="ECO:0000256" key="5">
    <source>
        <dbReference type="SAM" id="Phobius"/>
    </source>
</evidence>
<comment type="caution">
    <text evidence="7">The sequence shown here is derived from an EMBL/GenBank/DDBJ whole genome shotgun (WGS) entry which is preliminary data.</text>
</comment>
<feature type="transmembrane region" description="Helical" evidence="5">
    <location>
        <begin position="175"/>
        <end position="196"/>
    </location>
</feature>
<dbReference type="PROSITE" id="PS50262">
    <property type="entry name" value="G_PROTEIN_RECEP_F1_2"/>
    <property type="match status" value="1"/>
</dbReference>
<evidence type="ECO:0000256" key="3">
    <source>
        <dbReference type="ARBA" id="ARBA00022989"/>
    </source>
</evidence>
<sequence length="335" mass="37368">LAVCGAVGNALSIKTFISIGLADWSVVSLAWLSASDLLYLSAVVVSSFSYDVFVAEAWYGYRTWYPVEPFGVYTIFDNLGGGPYALTLLVTTYLSLTRCLGVAMPLYFKHALTRAKTVAVLACFTAVALTSCLPILVFMSLEAQFDKRVNATRPLIRIDEGWLHTKDYVWGLRDIFLPLAAQAILVACVSVMAKCLRDSTRFRQGSMRVRHSDPVPGNLKSPNVISYSRFDEVPHGTPPPSQRAVRLSGRELQAVRQMLVISSVFIVSNTPKIFMNVAELSFTTFTLIGQFQALFQTVNSLRELFQTINSSVNFLIYVTYNTKFRENLLSLNHRK</sequence>
<evidence type="ECO:0000259" key="6">
    <source>
        <dbReference type="PROSITE" id="PS50262"/>
    </source>
</evidence>
<organism evidence="7 8">
    <name type="scientific">Lymnaea stagnalis</name>
    <name type="common">Great pond snail</name>
    <name type="synonym">Helix stagnalis</name>
    <dbReference type="NCBI Taxonomy" id="6523"/>
    <lineage>
        <taxon>Eukaryota</taxon>
        <taxon>Metazoa</taxon>
        <taxon>Spiralia</taxon>
        <taxon>Lophotrochozoa</taxon>
        <taxon>Mollusca</taxon>
        <taxon>Gastropoda</taxon>
        <taxon>Heterobranchia</taxon>
        <taxon>Euthyneura</taxon>
        <taxon>Panpulmonata</taxon>
        <taxon>Hygrophila</taxon>
        <taxon>Lymnaeoidea</taxon>
        <taxon>Lymnaeidae</taxon>
        <taxon>Lymnaea</taxon>
    </lineage>
</organism>
<keyword evidence="3 5" id="KW-1133">Transmembrane helix</keyword>
<gene>
    <name evidence="7" type="ORF">GSLYS_00010912001</name>
</gene>
<comment type="subcellular location">
    <subcellularLocation>
        <location evidence="1">Membrane</location>
    </subcellularLocation>
</comment>
<dbReference type="InterPro" id="IPR017452">
    <property type="entry name" value="GPCR_Rhodpsn_7TM"/>
</dbReference>
<dbReference type="EMBL" id="CAXITT010000245">
    <property type="protein sequence ID" value="CAL1536999.1"/>
    <property type="molecule type" value="Genomic_DNA"/>
</dbReference>
<dbReference type="PANTHER" id="PTHR46641:SF2">
    <property type="entry name" value="FMRFAMIDE RECEPTOR"/>
    <property type="match status" value="1"/>
</dbReference>
<name>A0AAV2HTF9_LYMST</name>
<evidence type="ECO:0000256" key="1">
    <source>
        <dbReference type="ARBA" id="ARBA00004370"/>
    </source>
</evidence>
<evidence type="ECO:0000313" key="7">
    <source>
        <dbReference type="EMBL" id="CAL1536999.1"/>
    </source>
</evidence>
<dbReference type="PANTHER" id="PTHR46641">
    <property type="entry name" value="FMRFAMIDE RECEPTOR-RELATED"/>
    <property type="match status" value="1"/>
</dbReference>
<dbReference type="Proteomes" id="UP001497497">
    <property type="component" value="Unassembled WGS sequence"/>
</dbReference>
<evidence type="ECO:0000256" key="2">
    <source>
        <dbReference type="ARBA" id="ARBA00022692"/>
    </source>
</evidence>
<feature type="transmembrane region" description="Helical" evidence="5">
    <location>
        <begin position="81"/>
        <end position="106"/>
    </location>
</feature>
<feature type="non-terminal residue" evidence="7">
    <location>
        <position position="1"/>
    </location>
</feature>
<dbReference type="Gene3D" id="1.20.1070.10">
    <property type="entry name" value="Rhodopsin 7-helix transmembrane proteins"/>
    <property type="match status" value="1"/>
</dbReference>